<name>A0A8J8GEH5_9BACI</name>
<dbReference type="Proteomes" id="UP000625804">
    <property type="component" value="Unassembled WGS sequence"/>
</dbReference>
<keyword evidence="2" id="KW-1185">Reference proteome</keyword>
<sequence length="59" mass="7328">MQNDFFKIILITALSFFLYRYRYRILNFLLNQPMLRQIMVKSFIGSPFIRERMMGQLFR</sequence>
<accession>A0A8J8GEH5</accession>
<dbReference type="RefSeq" id="WP_173729529.1">
    <property type="nucleotide sequence ID" value="NZ_JABTTE010000001.1"/>
</dbReference>
<organism evidence="1 2">
    <name type="scientific">Calidifontibacillus erzurumensis</name>
    <dbReference type="NCBI Taxonomy" id="2741433"/>
    <lineage>
        <taxon>Bacteria</taxon>
        <taxon>Bacillati</taxon>
        <taxon>Bacillota</taxon>
        <taxon>Bacilli</taxon>
        <taxon>Bacillales</taxon>
        <taxon>Bacillaceae</taxon>
        <taxon>Calidifontibacillus/Schinkia group</taxon>
        <taxon>Calidifontibacillus</taxon>
    </lineage>
</organism>
<reference evidence="1" key="1">
    <citation type="submission" date="2020-06" db="EMBL/GenBank/DDBJ databases">
        <title>A novel thermopfilic bacterium from Erzurum, Turkey.</title>
        <authorList>
            <person name="Adiguzel A."/>
            <person name="Ay H."/>
            <person name="Baltaci M.O."/>
        </authorList>
    </citation>
    <scope>NUCLEOTIDE SEQUENCE</scope>
    <source>
        <strain evidence="1">P2</strain>
    </source>
</reference>
<gene>
    <name evidence="1" type="ORF">HR057_01025</name>
</gene>
<evidence type="ECO:0008006" key="3">
    <source>
        <dbReference type="Google" id="ProtNLM"/>
    </source>
</evidence>
<proteinExistence type="predicted"/>
<evidence type="ECO:0000313" key="1">
    <source>
        <dbReference type="EMBL" id="NSL50338.1"/>
    </source>
</evidence>
<dbReference type="EMBL" id="JABTTE010000001">
    <property type="protein sequence ID" value="NSL50338.1"/>
    <property type="molecule type" value="Genomic_DNA"/>
</dbReference>
<comment type="caution">
    <text evidence="1">The sequence shown here is derived from an EMBL/GenBank/DDBJ whole genome shotgun (WGS) entry which is preliminary data.</text>
</comment>
<dbReference type="AlphaFoldDB" id="A0A8J8GEH5"/>
<evidence type="ECO:0000313" key="2">
    <source>
        <dbReference type="Proteomes" id="UP000625804"/>
    </source>
</evidence>
<protein>
    <recommendedName>
        <fullName evidence="3">Na+/H+ antiporter</fullName>
    </recommendedName>
</protein>